<gene>
    <name evidence="1" type="ORF">MHPYR_230054</name>
</gene>
<organism evidence="1">
    <name type="scientific">uncultured Mycobacterium sp</name>
    <dbReference type="NCBI Taxonomy" id="171292"/>
    <lineage>
        <taxon>Bacteria</taxon>
        <taxon>Bacillati</taxon>
        <taxon>Actinomycetota</taxon>
        <taxon>Actinomycetes</taxon>
        <taxon>Mycobacteriales</taxon>
        <taxon>Mycobacteriaceae</taxon>
        <taxon>Mycobacterium</taxon>
        <taxon>environmental samples</taxon>
    </lineage>
</organism>
<dbReference type="Gene3D" id="1.10.287.1060">
    <property type="entry name" value="ESAT-6-like"/>
    <property type="match status" value="1"/>
</dbReference>
<dbReference type="EMBL" id="FLQS01000016">
    <property type="protein sequence ID" value="SBS75484.1"/>
    <property type="molecule type" value="Genomic_DNA"/>
</dbReference>
<accession>A0A1Y5P9T9</accession>
<proteinExistence type="predicted"/>
<sequence length="90" mass="9888">MARMGMDVEAVESTGRQLKSQAANIGNLVSQIDKVVQSLTSVWDGKDAQTFVHDWWPQHKKALLDAQNQIDGLGQSALNNASEQRNVSSH</sequence>
<evidence type="ECO:0008006" key="2">
    <source>
        <dbReference type="Google" id="ProtNLM"/>
    </source>
</evidence>
<dbReference type="Pfam" id="PF06013">
    <property type="entry name" value="WXG100"/>
    <property type="match status" value="1"/>
</dbReference>
<dbReference type="AlphaFoldDB" id="A0A1Y5P9T9"/>
<dbReference type="SUPFAM" id="SSF140453">
    <property type="entry name" value="EsxAB dimer-like"/>
    <property type="match status" value="1"/>
</dbReference>
<evidence type="ECO:0000313" key="1">
    <source>
        <dbReference type="EMBL" id="SBS75484.1"/>
    </source>
</evidence>
<dbReference type="InterPro" id="IPR036689">
    <property type="entry name" value="ESAT-6-like_sf"/>
</dbReference>
<protein>
    <recommendedName>
        <fullName evidence="2">ESAT-6-like protein</fullName>
    </recommendedName>
</protein>
<name>A0A1Y5P9T9_9MYCO</name>
<reference evidence="1" key="1">
    <citation type="submission" date="2016-03" db="EMBL/GenBank/DDBJ databases">
        <authorList>
            <person name="Ploux O."/>
        </authorList>
    </citation>
    <scope>NUCLEOTIDE SEQUENCE</scope>
    <source>
        <strain evidence="1">UC10</strain>
    </source>
</reference>
<dbReference type="InterPro" id="IPR010310">
    <property type="entry name" value="T7SS_ESAT-6-like"/>
</dbReference>